<evidence type="ECO:0000313" key="5">
    <source>
        <dbReference type="EMBL" id="OXG03984.1"/>
    </source>
</evidence>
<organism evidence="5 6">
    <name type="scientific">Flavobacterium araucananum</name>
    <dbReference type="NCBI Taxonomy" id="946678"/>
    <lineage>
        <taxon>Bacteria</taxon>
        <taxon>Pseudomonadati</taxon>
        <taxon>Bacteroidota</taxon>
        <taxon>Flavobacteriia</taxon>
        <taxon>Flavobacteriales</taxon>
        <taxon>Flavobacteriaceae</taxon>
        <taxon>Flavobacterium</taxon>
    </lineage>
</organism>
<dbReference type="PANTHER" id="PTHR33204">
    <property type="entry name" value="TRANSCRIPTIONAL REGULATOR, MARR FAMILY"/>
    <property type="match status" value="1"/>
</dbReference>
<evidence type="ECO:0000313" key="6">
    <source>
        <dbReference type="Proteomes" id="UP000214684"/>
    </source>
</evidence>
<keyword evidence="2" id="KW-0238">DNA-binding</keyword>
<keyword evidence="3" id="KW-0804">Transcription</keyword>
<dbReference type="Pfam" id="PF01638">
    <property type="entry name" value="HxlR"/>
    <property type="match status" value="1"/>
</dbReference>
<evidence type="ECO:0000256" key="3">
    <source>
        <dbReference type="ARBA" id="ARBA00023163"/>
    </source>
</evidence>
<dbReference type="EMBL" id="MUGS01000035">
    <property type="protein sequence ID" value="OXG03984.1"/>
    <property type="molecule type" value="Genomic_DNA"/>
</dbReference>
<feature type="domain" description="HTH hxlR-type" evidence="4">
    <location>
        <begin position="12"/>
        <end position="115"/>
    </location>
</feature>
<comment type="caution">
    <text evidence="5">The sequence shown here is derived from an EMBL/GenBank/DDBJ whole genome shotgun (WGS) entry which is preliminary data.</text>
</comment>
<dbReference type="AlphaFoldDB" id="A0A227P3M0"/>
<reference evidence="5 6" key="1">
    <citation type="submission" date="2016-11" db="EMBL/GenBank/DDBJ databases">
        <title>Whole genomes of Flavobacteriaceae.</title>
        <authorList>
            <person name="Stine C."/>
            <person name="Li C."/>
            <person name="Tadesse D."/>
        </authorList>
    </citation>
    <scope>NUCLEOTIDE SEQUENCE [LARGE SCALE GENOMIC DNA]</scope>
    <source>
        <strain evidence="5 6">DSM 24704</strain>
    </source>
</reference>
<accession>A0A227P3M0</accession>
<keyword evidence="6" id="KW-1185">Reference proteome</keyword>
<dbReference type="SUPFAM" id="SSF46785">
    <property type="entry name" value="Winged helix' DNA-binding domain"/>
    <property type="match status" value="1"/>
</dbReference>
<protein>
    <submittedName>
        <fullName evidence="5">HxlR family transcriptional regulator</fullName>
    </submittedName>
</protein>
<sequence length="121" mass="13745">MDNNKFNGPKDCDKLRVALSDTLTVIGGKWKLPIISVLLMDGEKQFNQLSRELRISPRILSKELAELEINNLVLRVTRNTKPVTVEYSATQYCESLVEVIMTLNAWGVKHREVITGKNFQA</sequence>
<dbReference type="InterPro" id="IPR036388">
    <property type="entry name" value="WH-like_DNA-bd_sf"/>
</dbReference>
<evidence type="ECO:0000256" key="1">
    <source>
        <dbReference type="ARBA" id="ARBA00023015"/>
    </source>
</evidence>
<dbReference type="InterPro" id="IPR036390">
    <property type="entry name" value="WH_DNA-bd_sf"/>
</dbReference>
<dbReference type="Gene3D" id="1.10.10.10">
    <property type="entry name" value="Winged helix-like DNA-binding domain superfamily/Winged helix DNA-binding domain"/>
    <property type="match status" value="1"/>
</dbReference>
<dbReference type="OrthoDB" id="769662at2"/>
<proteinExistence type="predicted"/>
<keyword evidence="1" id="KW-0805">Transcription regulation</keyword>
<dbReference type="GO" id="GO:0003677">
    <property type="term" value="F:DNA binding"/>
    <property type="evidence" value="ECO:0007669"/>
    <property type="project" value="UniProtKB-KW"/>
</dbReference>
<evidence type="ECO:0000259" key="4">
    <source>
        <dbReference type="PROSITE" id="PS51118"/>
    </source>
</evidence>
<gene>
    <name evidence="5" type="ORF">B0A64_16570</name>
</gene>
<dbReference type="PROSITE" id="PS51118">
    <property type="entry name" value="HTH_HXLR"/>
    <property type="match status" value="1"/>
</dbReference>
<evidence type="ECO:0000256" key="2">
    <source>
        <dbReference type="ARBA" id="ARBA00023125"/>
    </source>
</evidence>
<dbReference type="InterPro" id="IPR002577">
    <property type="entry name" value="HTH_HxlR"/>
</dbReference>
<dbReference type="Proteomes" id="UP000214684">
    <property type="component" value="Unassembled WGS sequence"/>
</dbReference>
<dbReference type="RefSeq" id="WP_089480640.1">
    <property type="nucleotide sequence ID" value="NZ_MUGS01000035.1"/>
</dbReference>
<name>A0A227P3M0_9FLAO</name>